<feature type="chain" id="PRO_5002811757" evidence="2">
    <location>
        <begin position="29"/>
        <end position="584"/>
    </location>
</feature>
<evidence type="ECO:0000256" key="1">
    <source>
        <dbReference type="SAM" id="Phobius"/>
    </source>
</evidence>
<sequence length="584" mass="66968">MMTLKKWLISSSLLLYLTLTQYLVAAKGRYNITFAQLDTCESIEIDTGSGYAYRDFFMVHTLDNNNIKANERLHLKFYVLASMDAHILLSVTSRPRNTDRVYEIVIGAGGNTFSTIRTSMGLTRVSTNQDHNLLSVYEPTPIEVVQFKDGQLFVYIPGFKKEPLLHFEDASALTINYVSFSTFGTNTARWFYDCPFDGFSNEMEQQQREQSVEERLVNSLIYQAQNSSLPQNLSEIKFHFQMQSVAYEQSAAILRTRMQLMLHWVDSRLRWQPEDYGQRTSLVHPHLRIWTPELIILNAAMESMGVVLKAFELRVYSNGNVTLMVSNWEVTTWCVDTARNWPNERINCDIQLGVGQNQADIALTYDNERKPLAPNEHVNTPSGWTFVEIAVTHVQNATTMRYTPDGFQQTVAGDVSIAFTLKRNTAFYSLVFIMPLVVCKILLGLSFLLRGYRRSALILIVVLLTAWNLMYLTRHASPHYVPSLMSGFQHVMRISIYCYLLHIAIIWLERYPPRAKAPAYLLAIINSKPLRFCLGLRISDATEYCDVQEKPWRQLAKMLNNISFIILSIIFVLTNSVDMVTALN</sequence>
<dbReference type="PhylomeDB" id="B4J8I8"/>
<dbReference type="eggNOG" id="KOG3645">
    <property type="taxonomic scope" value="Eukaryota"/>
</dbReference>
<dbReference type="STRING" id="7222.B4J8I8"/>
<accession>B4J8I8</accession>
<dbReference type="Pfam" id="PF02931">
    <property type="entry name" value="Neur_chan_LBD"/>
    <property type="match status" value="1"/>
</dbReference>
<evidence type="ECO:0000259" key="4">
    <source>
        <dbReference type="Pfam" id="PF12248"/>
    </source>
</evidence>
<dbReference type="InterPro" id="IPR036734">
    <property type="entry name" value="Neur_chan_lig-bd_sf"/>
</dbReference>
<dbReference type="AlphaFoldDB" id="B4J8I8"/>
<dbReference type="EMBL" id="CH916367">
    <property type="protein sequence ID" value="EDW01255.1"/>
    <property type="molecule type" value="Genomic_DNA"/>
</dbReference>
<organism evidence="6">
    <name type="scientific">Drosophila grimshawi</name>
    <name type="common">Hawaiian fruit fly</name>
    <name type="synonym">Idiomyia grimshawi</name>
    <dbReference type="NCBI Taxonomy" id="7222"/>
    <lineage>
        <taxon>Eukaryota</taxon>
        <taxon>Metazoa</taxon>
        <taxon>Ecdysozoa</taxon>
        <taxon>Arthropoda</taxon>
        <taxon>Hexapoda</taxon>
        <taxon>Insecta</taxon>
        <taxon>Pterygota</taxon>
        <taxon>Neoptera</taxon>
        <taxon>Endopterygota</taxon>
        <taxon>Diptera</taxon>
        <taxon>Brachycera</taxon>
        <taxon>Muscomorpha</taxon>
        <taxon>Ephydroidea</taxon>
        <taxon>Drosophilidae</taxon>
        <taxon>Drosophila</taxon>
        <taxon>Hawaiian Drosophila</taxon>
    </lineage>
</organism>
<gene>
    <name evidence="5" type="primary">Dgri\GH20553</name>
    <name evidence="5" type="ORF">Dgri_GH20553</name>
</gene>
<feature type="domain" description="Farnesoic acid O-methyl transferase" evidence="4">
    <location>
        <begin position="50"/>
        <end position="195"/>
    </location>
</feature>
<dbReference type="PANTHER" id="PTHR36695">
    <property type="entry name" value="AGAP008648-PA"/>
    <property type="match status" value="1"/>
</dbReference>
<name>B4J8I8_DROGR</name>
<dbReference type="KEGG" id="dgr:6559337"/>
<dbReference type="Proteomes" id="UP000001070">
    <property type="component" value="Unassembled WGS sequence"/>
</dbReference>
<dbReference type="PANTHER" id="PTHR36695:SF12">
    <property type="entry name" value="AGAP008648-PA"/>
    <property type="match status" value="1"/>
</dbReference>
<dbReference type="InterPro" id="IPR022041">
    <property type="entry name" value="Methyltransf_FA"/>
</dbReference>
<keyword evidence="2" id="KW-0732">Signal</keyword>
<feature type="transmembrane region" description="Helical" evidence="1">
    <location>
        <begin position="426"/>
        <end position="449"/>
    </location>
</feature>
<keyword evidence="1" id="KW-0812">Transmembrane</keyword>
<evidence type="ECO:0000313" key="5">
    <source>
        <dbReference type="EMBL" id="EDW01255.1"/>
    </source>
</evidence>
<dbReference type="CDD" id="cd18989">
    <property type="entry name" value="LGIC_ECD_cation"/>
    <property type="match status" value="1"/>
</dbReference>
<dbReference type="OMA" id="YRDFFMV"/>
<evidence type="ECO:0000259" key="3">
    <source>
        <dbReference type="Pfam" id="PF02931"/>
    </source>
</evidence>
<dbReference type="HOGENOM" id="CLU_035177_0_0_1"/>
<dbReference type="GO" id="GO:0016020">
    <property type="term" value="C:membrane"/>
    <property type="evidence" value="ECO:0007669"/>
    <property type="project" value="InterPro"/>
</dbReference>
<keyword evidence="1" id="KW-0472">Membrane</keyword>
<evidence type="ECO:0000256" key="2">
    <source>
        <dbReference type="SAM" id="SignalP"/>
    </source>
</evidence>
<dbReference type="Gene3D" id="2.70.170.10">
    <property type="entry name" value="Neurotransmitter-gated ion-channel ligand-binding domain"/>
    <property type="match status" value="1"/>
</dbReference>
<proteinExistence type="predicted"/>
<keyword evidence="6" id="KW-1185">Reference proteome</keyword>
<dbReference type="SUPFAM" id="SSF63712">
    <property type="entry name" value="Nicotinic receptor ligand binding domain-like"/>
    <property type="match status" value="1"/>
</dbReference>
<feature type="signal peptide" evidence="2">
    <location>
        <begin position="1"/>
        <end position="28"/>
    </location>
</feature>
<feature type="transmembrane region" description="Helical" evidence="1">
    <location>
        <begin position="558"/>
        <end position="577"/>
    </location>
</feature>
<evidence type="ECO:0000313" key="6">
    <source>
        <dbReference type="Proteomes" id="UP000001070"/>
    </source>
</evidence>
<dbReference type="InParanoid" id="B4J8I8"/>
<feature type="domain" description="Neurotransmitter-gated ion-channel ligand-binding" evidence="3">
    <location>
        <begin position="214"/>
        <end position="425"/>
    </location>
</feature>
<reference evidence="5 6" key="1">
    <citation type="journal article" date="2007" name="Nature">
        <title>Evolution of genes and genomes on the Drosophila phylogeny.</title>
        <authorList>
            <consortium name="Drosophila 12 Genomes Consortium"/>
            <person name="Clark A.G."/>
            <person name="Eisen M.B."/>
            <person name="Smith D.R."/>
            <person name="Bergman C.M."/>
            <person name="Oliver B."/>
            <person name="Markow T.A."/>
            <person name="Kaufman T.C."/>
            <person name="Kellis M."/>
            <person name="Gelbart W."/>
            <person name="Iyer V.N."/>
            <person name="Pollard D.A."/>
            <person name="Sackton T.B."/>
            <person name="Larracuente A.M."/>
            <person name="Singh N.D."/>
            <person name="Abad J.P."/>
            <person name="Abt D.N."/>
            <person name="Adryan B."/>
            <person name="Aguade M."/>
            <person name="Akashi H."/>
            <person name="Anderson W.W."/>
            <person name="Aquadro C.F."/>
            <person name="Ardell D.H."/>
            <person name="Arguello R."/>
            <person name="Artieri C.G."/>
            <person name="Barbash D.A."/>
            <person name="Barker D."/>
            <person name="Barsanti P."/>
            <person name="Batterham P."/>
            <person name="Batzoglou S."/>
            <person name="Begun D."/>
            <person name="Bhutkar A."/>
            <person name="Blanco E."/>
            <person name="Bosak S.A."/>
            <person name="Bradley R.K."/>
            <person name="Brand A.D."/>
            <person name="Brent M.R."/>
            <person name="Brooks A.N."/>
            <person name="Brown R.H."/>
            <person name="Butlin R.K."/>
            <person name="Caggese C."/>
            <person name="Calvi B.R."/>
            <person name="Bernardo de Carvalho A."/>
            <person name="Caspi A."/>
            <person name="Castrezana S."/>
            <person name="Celniker S.E."/>
            <person name="Chang J.L."/>
            <person name="Chapple C."/>
            <person name="Chatterji S."/>
            <person name="Chinwalla A."/>
            <person name="Civetta A."/>
            <person name="Clifton S.W."/>
            <person name="Comeron J.M."/>
            <person name="Costello J.C."/>
            <person name="Coyne J.A."/>
            <person name="Daub J."/>
            <person name="David R.G."/>
            <person name="Delcher A.L."/>
            <person name="Delehaunty K."/>
            <person name="Do C.B."/>
            <person name="Ebling H."/>
            <person name="Edwards K."/>
            <person name="Eickbush T."/>
            <person name="Evans J.D."/>
            <person name="Filipski A."/>
            <person name="Findeiss S."/>
            <person name="Freyhult E."/>
            <person name="Fulton L."/>
            <person name="Fulton R."/>
            <person name="Garcia A.C."/>
            <person name="Gardiner A."/>
            <person name="Garfield D.A."/>
            <person name="Garvin B.E."/>
            <person name="Gibson G."/>
            <person name="Gilbert D."/>
            <person name="Gnerre S."/>
            <person name="Godfrey J."/>
            <person name="Good R."/>
            <person name="Gotea V."/>
            <person name="Gravely B."/>
            <person name="Greenberg A.J."/>
            <person name="Griffiths-Jones S."/>
            <person name="Gross S."/>
            <person name="Guigo R."/>
            <person name="Gustafson E.A."/>
            <person name="Haerty W."/>
            <person name="Hahn M.W."/>
            <person name="Halligan D.L."/>
            <person name="Halpern A.L."/>
            <person name="Halter G.M."/>
            <person name="Han M.V."/>
            <person name="Heger A."/>
            <person name="Hillier L."/>
            <person name="Hinrichs A.S."/>
            <person name="Holmes I."/>
            <person name="Hoskins R.A."/>
            <person name="Hubisz M.J."/>
            <person name="Hultmark D."/>
            <person name="Huntley M.A."/>
            <person name="Jaffe D.B."/>
            <person name="Jagadeeshan S."/>
            <person name="Jeck W.R."/>
            <person name="Johnson J."/>
            <person name="Jones C.D."/>
            <person name="Jordan W.C."/>
            <person name="Karpen G.H."/>
            <person name="Kataoka E."/>
            <person name="Keightley P.D."/>
            <person name="Kheradpour P."/>
            <person name="Kirkness E.F."/>
            <person name="Koerich L.B."/>
            <person name="Kristiansen K."/>
            <person name="Kudrna D."/>
            <person name="Kulathinal R.J."/>
            <person name="Kumar S."/>
            <person name="Kwok R."/>
            <person name="Lander E."/>
            <person name="Langley C.H."/>
            <person name="Lapoint R."/>
            <person name="Lazzaro B.P."/>
            <person name="Lee S.J."/>
            <person name="Levesque L."/>
            <person name="Li R."/>
            <person name="Lin C.F."/>
            <person name="Lin M.F."/>
            <person name="Lindblad-Toh K."/>
            <person name="Llopart A."/>
            <person name="Long M."/>
            <person name="Low L."/>
            <person name="Lozovsky E."/>
            <person name="Lu J."/>
            <person name="Luo M."/>
            <person name="Machado C.A."/>
            <person name="Makalowski W."/>
            <person name="Marzo M."/>
            <person name="Matsuda M."/>
            <person name="Matzkin L."/>
            <person name="McAllister B."/>
            <person name="McBride C.S."/>
            <person name="McKernan B."/>
            <person name="McKernan K."/>
            <person name="Mendez-Lago M."/>
            <person name="Minx P."/>
            <person name="Mollenhauer M.U."/>
            <person name="Montooth K."/>
            <person name="Mount S.M."/>
            <person name="Mu X."/>
            <person name="Myers E."/>
            <person name="Negre B."/>
            <person name="Newfeld S."/>
            <person name="Nielsen R."/>
            <person name="Noor M.A."/>
            <person name="O'Grady P."/>
            <person name="Pachter L."/>
            <person name="Papaceit M."/>
            <person name="Parisi M.J."/>
            <person name="Parisi M."/>
            <person name="Parts L."/>
            <person name="Pedersen J.S."/>
            <person name="Pesole G."/>
            <person name="Phillippy A.M."/>
            <person name="Ponting C.P."/>
            <person name="Pop M."/>
            <person name="Porcelli D."/>
            <person name="Powell J.R."/>
            <person name="Prohaska S."/>
            <person name="Pruitt K."/>
            <person name="Puig M."/>
            <person name="Quesneville H."/>
            <person name="Ram K.R."/>
            <person name="Rand D."/>
            <person name="Rasmussen M.D."/>
            <person name="Reed L.K."/>
            <person name="Reenan R."/>
            <person name="Reily A."/>
            <person name="Remington K.A."/>
            <person name="Rieger T.T."/>
            <person name="Ritchie M.G."/>
            <person name="Robin C."/>
            <person name="Rogers Y.H."/>
            <person name="Rohde C."/>
            <person name="Rozas J."/>
            <person name="Rubenfield M.J."/>
            <person name="Ruiz A."/>
            <person name="Russo S."/>
            <person name="Salzberg S.L."/>
            <person name="Sanchez-Gracia A."/>
            <person name="Saranga D.J."/>
            <person name="Sato H."/>
            <person name="Schaeffer S.W."/>
            <person name="Schatz M.C."/>
            <person name="Schlenke T."/>
            <person name="Schwartz R."/>
            <person name="Segarra C."/>
            <person name="Singh R.S."/>
            <person name="Sirot L."/>
            <person name="Sirota M."/>
            <person name="Sisneros N.B."/>
            <person name="Smith C.D."/>
            <person name="Smith T.F."/>
            <person name="Spieth J."/>
            <person name="Stage D.E."/>
            <person name="Stark A."/>
            <person name="Stephan W."/>
            <person name="Strausberg R.L."/>
            <person name="Strempel S."/>
            <person name="Sturgill D."/>
            <person name="Sutton G."/>
            <person name="Sutton G.G."/>
            <person name="Tao W."/>
            <person name="Teichmann S."/>
            <person name="Tobari Y.N."/>
            <person name="Tomimura Y."/>
            <person name="Tsolas J.M."/>
            <person name="Valente V.L."/>
            <person name="Venter E."/>
            <person name="Venter J.C."/>
            <person name="Vicario S."/>
            <person name="Vieira F.G."/>
            <person name="Vilella A.J."/>
            <person name="Villasante A."/>
            <person name="Walenz B."/>
            <person name="Wang J."/>
            <person name="Wasserman M."/>
            <person name="Watts T."/>
            <person name="Wilson D."/>
            <person name="Wilson R.K."/>
            <person name="Wing R.A."/>
            <person name="Wolfner M.F."/>
            <person name="Wong A."/>
            <person name="Wong G.K."/>
            <person name="Wu C.I."/>
            <person name="Wu G."/>
            <person name="Yamamoto D."/>
            <person name="Yang H.P."/>
            <person name="Yang S.P."/>
            <person name="Yorke J.A."/>
            <person name="Yoshida K."/>
            <person name="Zdobnov E."/>
            <person name="Zhang P."/>
            <person name="Zhang Y."/>
            <person name="Zimin A.V."/>
            <person name="Baldwin J."/>
            <person name="Abdouelleil A."/>
            <person name="Abdulkadir J."/>
            <person name="Abebe A."/>
            <person name="Abera B."/>
            <person name="Abreu J."/>
            <person name="Acer S.C."/>
            <person name="Aftuck L."/>
            <person name="Alexander A."/>
            <person name="An P."/>
            <person name="Anderson E."/>
            <person name="Anderson S."/>
            <person name="Arachi H."/>
            <person name="Azer M."/>
            <person name="Bachantsang P."/>
            <person name="Barry A."/>
            <person name="Bayul T."/>
            <person name="Berlin A."/>
            <person name="Bessette D."/>
            <person name="Bloom T."/>
            <person name="Blye J."/>
            <person name="Boguslavskiy L."/>
            <person name="Bonnet C."/>
            <person name="Boukhgalter B."/>
            <person name="Bourzgui I."/>
            <person name="Brown A."/>
            <person name="Cahill P."/>
            <person name="Channer S."/>
            <person name="Cheshatsang Y."/>
            <person name="Chuda L."/>
            <person name="Citroen M."/>
            <person name="Collymore A."/>
            <person name="Cooke P."/>
            <person name="Costello M."/>
            <person name="D'Aco K."/>
            <person name="Daza R."/>
            <person name="De Haan G."/>
            <person name="DeGray S."/>
            <person name="DeMaso C."/>
            <person name="Dhargay N."/>
            <person name="Dooley K."/>
            <person name="Dooley E."/>
            <person name="Doricent M."/>
            <person name="Dorje P."/>
            <person name="Dorjee K."/>
            <person name="Dupes A."/>
            <person name="Elong R."/>
            <person name="Falk J."/>
            <person name="Farina A."/>
            <person name="Faro S."/>
            <person name="Ferguson D."/>
            <person name="Fisher S."/>
            <person name="Foley C.D."/>
            <person name="Franke A."/>
            <person name="Friedrich D."/>
            <person name="Gadbois L."/>
            <person name="Gearin G."/>
            <person name="Gearin C.R."/>
            <person name="Giannoukos G."/>
            <person name="Goode T."/>
            <person name="Graham J."/>
            <person name="Grandbois E."/>
            <person name="Grewal S."/>
            <person name="Gyaltsen K."/>
            <person name="Hafez N."/>
            <person name="Hagos B."/>
            <person name="Hall J."/>
            <person name="Henson C."/>
            <person name="Hollinger A."/>
            <person name="Honan T."/>
            <person name="Huard M.D."/>
            <person name="Hughes L."/>
            <person name="Hurhula B."/>
            <person name="Husby M.E."/>
            <person name="Kamat A."/>
            <person name="Kanga B."/>
            <person name="Kashin S."/>
            <person name="Khazanovich D."/>
            <person name="Kisner P."/>
            <person name="Lance K."/>
            <person name="Lara M."/>
            <person name="Lee W."/>
            <person name="Lennon N."/>
            <person name="Letendre F."/>
            <person name="LeVine R."/>
            <person name="Lipovsky A."/>
            <person name="Liu X."/>
            <person name="Liu J."/>
            <person name="Liu S."/>
            <person name="Lokyitsang T."/>
            <person name="Lokyitsang Y."/>
            <person name="Lubonja R."/>
            <person name="Lui A."/>
            <person name="MacDonald P."/>
            <person name="Magnisalis V."/>
            <person name="Maru K."/>
            <person name="Matthews C."/>
            <person name="McCusker W."/>
            <person name="McDonough S."/>
            <person name="Mehta T."/>
            <person name="Meldrim J."/>
            <person name="Meneus L."/>
            <person name="Mihai O."/>
            <person name="Mihalev A."/>
            <person name="Mihova T."/>
            <person name="Mittelman R."/>
            <person name="Mlenga V."/>
            <person name="Montmayeur A."/>
            <person name="Mulrain L."/>
            <person name="Navidi A."/>
            <person name="Naylor J."/>
            <person name="Negash T."/>
            <person name="Nguyen T."/>
            <person name="Nguyen N."/>
            <person name="Nicol R."/>
            <person name="Norbu C."/>
            <person name="Norbu N."/>
            <person name="Novod N."/>
            <person name="O'Neill B."/>
            <person name="Osman S."/>
            <person name="Markiewicz E."/>
            <person name="Oyono O.L."/>
            <person name="Patti C."/>
            <person name="Phunkhang P."/>
            <person name="Pierre F."/>
            <person name="Priest M."/>
            <person name="Raghuraman S."/>
            <person name="Rege F."/>
            <person name="Reyes R."/>
            <person name="Rise C."/>
            <person name="Rogov P."/>
            <person name="Ross K."/>
            <person name="Ryan E."/>
            <person name="Settipalli S."/>
            <person name="Shea T."/>
            <person name="Sherpa N."/>
            <person name="Shi L."/>
            <person name="Shih D."/>
            <person name="Sparrow T."/>
            <person name="Spaulding J."/>
            <person name="Stalker J."/>
            <person name="Stange-Thomann N."/>
            <person name="Stavropoulos S."/>
            <person name="Stone C."/>
            <person name="Strader C."/>
            <person name="Tesfaye S."/>
            <person name="Thomson T."/>
            <person name="Thoulutsang Y."/>
            <person name="Thoulutsang D."/>
            <person name="Topham K."/>
            <person name="Topping I."/>
            <person name="Tsamla T."/>
            <person name="Vassiliev H."/>
            <person name="Vo A."/>
            <person name="Wangchuk T."/>
            <person name="Wangdi T."/>
            <person name="Weiand M."/>
            <person name="Wilkinson J."/>
            <person name="Wilson A."/>
            <person name="Yadav S."/>
            <person name="Young G."/>
            <person name="Yu Q."/>
            <person name="Zembek L."/>
            <person name="Zhong D."/>
            <person name="Zimmer A."/>
            <person name="Zwirko Z."/>
            <person name="Jaffe D.B."/>
            <person name="Alvarez P."/>
            <person name="Brockman W."/>
            <person name="Butler J."/>
            <person name="Chin C."/>
            <person name="Gnerre S."/>
            <person name="Grabherr M."/>
            <person name="Kleber M."/>
            <person name="Mauceli E."/>
            <person name="MacCallum I."/>
        </authorList>
    </citation>
    <scope>NUCLEOTIDE SEQUENCE [LARGE SCALE GENOMIC DNA]</scope>
    <source>
        <strain evidence="6">Tucson 15287-2541.00</strain>
    </source>
</reference>
<feature type="transmembrane region" description="Helical" evidence="1">
    <location>
        <begin position="456"/>
        <end position="472"/>
    </location>
</feature>
<dbReference type="InterPro" id="IPR006202">
    <property type="entry name" value="Neur_chan_lig-bd"/>
</dbReference>
<dbReference type="OrthoDB" id="8182187at2759"/>
<feature type="transmembrane region" description="Helical" evidence="1">
    <location>
        <begin position="492"/>
        <end position="508"/>
    </location>
</feature>
<dbReference type="FunCoup" id="B4J8I8">
    <property type="interactions" value="7"/>
</dbReference>
<dbReference type="Pfam" id="PF12248">
    <property type="entry name" value="Methyltransf_FA"/>
    <property type="match status" value="1"/>
</dbReference>
<dbReference type="GO" id="GO:0005230">
    <property type="term" value="F:extracellular ligand-gated monoatomic ion channel activity"/>
    <property type="evidence" value="ECO:0007669"/>
    <property type="project" value="InterPro"/>
</dbReference>
<keyword evidence="1" id="KW-1133">Transmembrane helix</keyword>
<protein>
    <submittedName>
        <fullName evidence="5">GH20553</fullName>
    </submittedName>
</protein>